<evidence type="ECO:0000256" key="1">
    <source>
        <dbReference type="SAM" id="MobiDB-lite"/>
    </source>
</evidence>
<protein>
    <submittedName>
        <fullName evidence="2">Antibiotic biosynthesis monooxygenase</fullName>
    </submittedName>
</protein>
<keyword evidence="2" id="KW-0503">Monooxygenase</keyword>
<sequence>DPRYRVRQLVRTTGGVGLGRCPQHQLPPDRPFRRLASGHRSLLRPPAPRGALHRRRV</sequence>
<evidence type="ECO:0000313" key="2">
    <source>
        <dbReference type="EMBL" id="CAA9414802.1"/>
    </source>
</evidence>
<feature type="region of interest" description="Disordered" evidence="1">
    <location>
        <begin position="38"/>
        <end position="57"/>
    </location>
</feature>
<feature type="non-terminal residue" evidence="2">
    <location>
        <position position="57"/>
    </location>
</feature>
<keyword evidence="2" id="KW-0560">Oxidoreductase</keyword>
<dbReference type="AlphaFoldDB" id="A0A6J4PMZ8"/>
<dbReference type="GO" id="GO:0004497">
    <property type="term" value="F:monooxygenase activity"/>
    <property type="evidence" value="ECO:0007669"/>
    <property type="project" value="UniProtKB-KW"/>
</dbReference>
<reference evidence="2" key="1">
    <citation type="submission" date="2020-02" db="EMBL/GenBank/DDBJ databases">
        <authorList>
            <person name="Meier V. D."/>
        </authorList>
    </citation>
    <scope>NUCLEOTIDE SEQUENCE</scope>
    <source>
        <strain evidence="2">AVDCRST_MAG75</strain>
    </source>
</reference>
<proteinExistence type="predicted"/>
<accession>A0A6J4PMZ8</accession>
<feature type="non-terminal residue" evidence="2">
    <location>
        <position position="1"/>
    </location>
</feature>
<gene>
    <name evidence="2" type="ORF">AVDCRST_MAG75-3022</name>
</gene>
<dbReference type="EMBL" id="CADCUO010000216">
    <property type="protein sequence ID" value="CAA9414802.1"/>
    <property type="molecule type" value="Genomic_DNA"/>
</dbReference>
<name>A0A6J4PMZ8_9ACTN</name>
<organism evidence="2">
    <name type="scientific">uncultured Propionibacteriaceae bacterium</name>
    <dbReference type="NCBI Taxonomy" id="257457"/>
    <lineage>
        <taxon>Bacteria</taxon>
        <taxon>Bacillati</taxon>
        <taxon>Actinomycetota</taxon>
        <taxon>Actinomycetes</taxon>
        <taxon>Propionibacteriales</taxon>
        <taxon>Propionibacteriaceae</taxon>
        <taxon>environmental samples</taxon>
    </lineage>
</organism>